<proteinExistence type="predicted"/>
<dbReference type="Pfam" id="PF00172">
    <property type="entry name" value="Zn_clus"/>
    <property type="match status" value="1"/>
</dbReference>
<feature type="region of interest" description="Disordered" evidence="2">
    <location>
        <begin position="1"/>
        <end position="41"/>
    </location>
</feature>
<evidence type="ECO:0000313" key="4">
    <source>
        <dbReference type="EMBL" id="KAK2075029.1"/>
    </source>
</evidence>
<dbReference type="SUPFAM" id="SSF57701">
    <property type="entry name" value="Zn2/Cys6 DNA-binding domain"/>
    <property type="match status" value="1"/>
</dbReference>
<dbReference type="InterPro" id="IPR001138">
    <property type="entry name" value="Zn2Cys6_DnaBD"/>
</dbReference>
<sequence>MGSKPVKPVHRGSVKRAGATHGHSHSQQPSSPTQDGHTLGDSRHKRVWKACERCRMKKTKCDGEFPCKRCKDDGLVCTAGTRKKMEYKQIPRGYAEVLENTQFALIATVHKLYAMVRAQQAWDLGEPELNDRGQPVIHNIAARLGCLRSGVDLDLPAHNVFPEDEAGLAELARQLEEQQAQQPLPHHHHHHHHHQQHQQPQKHHHHHHQSQALSSSRDGASLPELDTESLGTGGGVSRNSPSDLDHSHMEPEYGSSSSSSGGGGGGGAPGHRRAAFGGVQDRCSPAITLSPQSLTYTDFGDGAPAVPDSASSCGPAAADDFFRGGHSPVAAQPQQPHPPHHHQHEYQHHQQQSPSFPPPAWPKAADYNYMAAAGRSGGGAPAFVHMDLLGQGLCGSNFGSMKPHVLGCVNPEVMLGMADPMIYGGYEAEMMGLWILTTPGTARDGCWQAGRQAGRLMSQVSLGRVCVRSAWAVVGPAVSMRLMTARGRTSNA</sequence>
<comment type="caution">
    <text evidence="4">The sequence shown here is derived from an EMBL/GenBank/DDBJ whole genome shotgun (WGS) entry which is preliminary data.</text>
</comment>
<feature type="compositionally biased region" description="Basic residues" evidence="2">
    <location>
        <begin position="185"/>
        <end position="209"/>
    </location>
</feature>
<dbReference type="PROSITE" id="PS00463">
    <property type="entry name" value="ZN2_CY6_FUNGAL_1"/>
    <property type="match status" value="1"/>
</dbReference>
<dbReference type="Gene3D" id="4.10.240.10">
    <property type="entry name" value="Zn(2)-C6 fungal-type DNA-binding domain"/>
    <property type="match status" value="1"/>
</dbReference>
<dbReference type="CDD" id="cd15486">
    <property type="entry name" value="ZIP_Sip4"/>
    <property type="match status" value="1"/>
</dbReference>
<reference evidence="4" key="1">
    <citation type="journal article" date="2023" name="Mol. Plant Microbe Interact.">
        <title>Elucidating the Obligate Nature and Biological Capacity of an Invasive Fungal Corn Pathogen.</title>
        <authorList>
            <person name="MacCready J.S."/>
            <person name="Roggenkamp E.M."/>
            <person name="Gdanetz K."/>
            <person name="Chilvers M.I."/>
        </authorList>
    </citation>
    <scope>NUCLEOTIDE SEQUENCE</scope>
    <source>
        <strain evidence="4">PM02</strain>
    </source>
</reference>
<evidence type="ECO:0000313" key="5">
    <source>
        <dbReference type="Proteomes" id="UP001217918"/>
    </source>
</evidence>
<dbReference type="Proteomes" id="UP001217918">
    <property type="component" value="Unassembled WGS sequence"/>
</dbReference>
<name>A0AAD9MFD0_9PEZI</name>
<dbReference type="AlphaFoldDB" id="A0AAD9MFD0"/>
<dbReference type="InterPro" id="IPR052783">
    <property type="entry name" value="Metabolic/Drug-Res_Regulator"/>
</dbReference>
<dbReference type="GO" id="GO:0000981">
    <property type="term" value="F:DNA-binding transcription factor activity, RNA polymerase II-specific"/>
    <property type="evidence" value="ECO:0007669"/>
    <property type="project" value="InterPro"/>
</dbReference>
<dbReference type="PANTHER" id="PTHR47655">
    <property type="entry name" value="QUINIC ACID UTILIZATION ACTIVATOR"/>
    <property type="match status" value="1"/>
</dbReference>
<dbReference type="GO" id="GO:0008270">
    <property type="term" value="F:zinc ion binding"/>
    <property type="evidence" value="ECO:0007669"/>
    <property type="project" value="InterPro"/>
</dbReference>
<feature type="compositionally biased region" description="Gly residues" evidence="2">
    <location>
        <begin position="260"/>
        <end position="269"/>
    </location>
</feature>
<feature type="region of interest" description="Disordered" evidence="2">
    <location>
        <begin position="305"/>
        <end position="360"/>
    </location>
</feature>
<dbReference type="InterPro" id="IPR036864">
    <property type="entry name" value="Zn2-C6_fun-type_DNA-bd_sf"/>
</dbReference>
<gene>
    <name evidence="4" type="ORF">P8C59_009188</name>
</gene>
<dbReference type="CDD" id="cd00067">
    <property type="entry name" value="GAL4"/>
    <property type="match status" value="1"/>
</dbReference>
<protein>
    <recommendedName>
        <fullName evidence="3">Zn(2)-C6 fungal-type domain-containing protein</fullName>
    </recommendedName>
</protein>
<evidence type="ECO:0000256" key="2">
    <source>
        <dbReference type="SAM" id="MobiDB-lite"/>
    </source>
</evidence>
<dbReference type="PANTHER" id="PTHR47655:SF3">
    <property type="entry name" value="ZN(II)2CYS6 TRANSCRIPTION FACTOR (EUROFUNG)"/>
    <property type="match status" value="1"/>
</dbReference>
<evidence type="ECO:0000259" key="3">
    <source>
        <dbReference type="PROSITE" id="PS50048"/>
    </source>
</evidence>
<keyword evidence="1" id="KW-0539">Nucleus</keyword>
<evidence type="ECO:0000256" key="1">
    <source>
        <dbReference type="ARBA" id="ARBA00023242"/>
    </source>
</evidence>
<dbReference type="EMBL" id="JAQQPM010000009">
    <property type="protein sequence ID" value="KAK2075029.1"/>
    <property type="molecule type" value="Genomic_DNA"/>
</dbReference>
<accession>A0AAD9MFD0</accession>
<feature type="region of interest" description="Disordered" evidence="2">
    <location>
        <begin position="177"/>
        <end position="276"/>
    </location>
</feature>
<dbReference type="SMART" id="SM00066">
    <property type="entry name" value="GAL4"/>
    <property type="match status" value="1"/>
</dbReference>
<feature type="domain" description="Zn(2)-C6 fungal-type" evidence="3">
    <location>
        <begin position="50"/>
        <end position="79"/>
    </location>
</feature>
<dbReference type="PROSITE" id="PS50048">
    <property type="entry name" value="ZN2_CY6_FUNGAL_2"/>
    <property type="match status" value="1"/>
</dbReference>
<keyword evidence="5" id="KW-1185">Reference proteome</keyword>
<organism evidence="4 5">
    <name type="scientific">Phyllachora maydis</name>
    <dbReference type="NCBI Taxonomy" id="1825666"/>
    <lineage>
        <taxon>Eukaryota</taxon>
        <taxon>Fungi</taxon>
        <taxon>Dikarya</taxon>
        <taxon>Ascomycota</taxon>
        <taxon>Pezizomycotina</taxon>
        <taxon>Sordariomycetes</taxon>
        <taxon>Sordariomycetidae</taxon>
        <taxon>Phyllachorales</taxon>
        <taxon>Phyllachoraceae</taxon>
        <taxon>Phyllachora</taxon>
    </lineage>
</organism>